<feature type="compositionally biased region" description="Basic and acidic residues" evidence="1">
    <location>
        <begin position="15"/>
        <end position="26"/>
    </location>
</feature>
<reference evidence="3" key="1">
    <citation type="submission" date="2018-02" db="EMBL/GenBank/DDBJ databases">
        <authorList>
            <person name="Hausmann B."/>
        </authorList>
    </citation>
    <scope>NUCLEOTIDE SEQUENCE [LARGE SCALE GENOMIC DNA]</scope>
    <source>
        <strain evidence="3">Peat soil MAG SbA1</strain>
    </source>
</reference>
<feature type="region of interest" description="Disordered" evidence="1">
    <location>
        <begin position="1"/>
        <end position="60"/>
    </location>
</feature>
<accession>A0A2U3KYM3</accession>
<protein>
    <submittedName>
        <fullName evidence="2">Uncharacterized protein</fullName>
    </submittedName>
</protein>
<name>A0A2U3KYM3_9BACT</name>
<dbReference type="AlphaFoldDB" id="A0A2U3KYM3"/>
<evidence type="ECO:0000256" key="1">
    <source>
        <dbReference type="SAM" id="MobiDB-lite"/>
    </source>
</evidence>
<dbReference type="EMBL" id="OMOD01000150">
    <property type="protein sequence ID" value="SPF44732.1"/>
    <property type="molecule type" value="Genomic_DNA"/>
</dbReference>
<gene>
    <name evidence="2" type="ORF">SBA1_550097</name>
</gene>
<evidence type="ECO:0000313" key="2">
    <source>
        <dbReference type="EMBL" id="SPF44732.1"/>
    </source>
</evidence>
<evidence type="ECO:0000313" key="3">
    <source>
        <dbReference type="Proteomes" id="UP000238701"/>
    </source>
</evidence>
<proteinExistence type="predicted"/>
<sequence>MDHEPGPDVRSGNRFSDEKVDLKDRAPGLGLTPLARLPAGLKVGSEEQASDPPVTQQRAF</sequence>
<organism evidence="2 3">
    <name type="scientific">Candidatus Sulfotelmatobacter kueseliae</name>
    <dbReference type="NCBI Taxonomy" id="2042962"/>
    <lineage>
        <taxon>Bacteria</taxon>
        <taxon>Pseudomonadati</taxon>
        <taxon>Acidobacteriota</taxon>
        <taxon>Terriglobia</taxon>
        <taxon>Terriglobales</taxon>
        <taxon>Candidatus Korobacteraceae</taxon>
        <taxon>Candidatus Sulfotelmatobacter</taxon>
    </lineage>
</organism>
<dbReference type="Proteomes" id="UP000238701">
    <property type="component" value="Unassembled WGS sequence"/>
</dbReference>